<keyword evidence="1" id="KW-1133">Transmembrane helix</keyword>
<name>A0A3B1DPF3_9ZZZZ</name>
<evidence type="ECO:0000313" key="2">
    <source>
        <dbReference type="EMBL" id="VAX40731.1"/>
    </source>
</evidence>
<reference evidence="2" key="1">
    <citation type="submission" date="2018-06" db="EMBL/GenBank/DDBJ databases">
        <authorList>
            <person name="Zhirakovskaya E."/>
        </authorList>
    </citation>
    <scope>NUCLEOTIDE SEQUENCE</scope>
</reference>
<dbReference type="EMBL" id="UOGK01000434">
    <property type="protein sequence ID" value="VAX40731.1"/>
    <property type="molecule type" value="Genomic_DNA"/>
</dbReference>
<protein>
    <submittedName>
        <fullName evidence="2">Uncharacterized protein</fullName>
    </submittedName>
</protein>
<organism evidence="2">
    <name type="scientific">hydrothermal vent metagenome</name>
    <dbReference type="NCBI Taxonomy" id="652676"/>
    <lineage>
        <taxon>unclassified sequences</taxon>
        <taxon>metagenomes</taxon>
        <taxon>ecological metagenomes</taxon>
    </lineage>
</organism>
<feature type="transmembrane region" description="Helical" evidence="1">
    <location>
        <begin position="12"/>
        <end position="33"/>
    </location>
</feature>
<accession>A0A3B1DPF3</accession>
<dbReference type="AlphaFoldDB" id="A0A3B1DPF3"/>
<sequence length="113" mass="12608">MYLPNCSGGEVVWRISGAGAITRGLFILLFLHFSPRSDAVLYGFRFELVLCLLMLPSPSPSRAPWEGAGERVPLFLMLPFSGGLELMEHKNFSGFVLCRSLHGSLKEFMSRIE</sequence>
<gene>
    <name evidence="2" type="ORF">MNBD_PLANCTO03-2214</name>
</gene>
<proteinExistence type="predicted"/>
<keyword evidence="1" id="KW-0812">Transmembrane</keyword>
<keyword evidence="1" id="KW-0472">Membrane</keyword>
<evidence type="ECO:0000256" key="1">
    <source>
        <dbReference type="SAM" id="Phobius"/>
    </source>
</evidence>